<sequence length="556" mass="63510">MSQLNELDARLEQLKIDLSGPPDFTQQVLAKIANEPVNERVKVDRSARGSLRRFAALATAASLLFAVGWWMMQPKSLYAQAVAALQKVDVVHATGWATKVIRKWPLENGTDTGEGRHAIDAWYWTDGDRNVRSYEAMGPITITRNAETLNEYQSDADLLFVMKGNSKDSISRFETLSKFLRLLKLEGNEMIDLGSREMDGKNLRGTRLNRYGVSTDFWFDDRTNLPVSLTRNRVVDGQPVTELELNLSFDEPLPDRITSYSPPATENVRYGGQMDDKVAVWNQHVQNVGAAMVQQPSLPLPRIVERMEQKVFSFQHTKLTPDGRFWVVPLDTGQAEEMNVRDFVRFRVASPEDERDLYRWRVEGDLADVTFDRSDLVCEKNTPWQDWTSFTLATVGLEFTIVEEERQFWIAKHDGVTNKSYKEVNPPVPALVEGGRRLRGVVKLGVGHRLHPVSLPQLIQDFHELQNARVIGGTHPIIVDQTGLPKPPEFDRSKYDSWDAYTKSVNYDQYLVASDSPWFVGKGSLPMARQWYQDELGITFESETRKLKTYIVRRKK</sequence>
<evidence type="ECO:0000313" key="3">
    <source>
        <dbReference type="Proteomes" id="UP000318538"/>
    </source>
</evidence>
<dbReference type="AlphaFoldDB" id="A0A517NAD8"/>
<dbReference type="KEGG" id="rlc:K227x_24870"/>
<name>A0A517NAD8_9BACT</name>
<dbReference type="Proteomes" id="UP000318538">
    <property type="component" value="Chromosome"/>
</dbReference>
<keyword evidence="3" id="KW-1185">Reference proteome</keyword>
<accession>A0A517NAD8</accession>
<protein>
    <submittedName>
        <fullName evidence="2">Uncharacterized protein</fullName>
    </submittedName>
</protein>
<dbReference type="RefSeq" id="WP_145169635.1">
    <property type="nucleotide sequence ID" value="NZ_CP036525.1"/>
</dbReference>
<reference evidence="2 3" key="1">
    <citation type="submission" date="2019-02" db="EMBL/GenBank/DDBJ databases">
        <title>Deep-cultivation of Planctomycetes and their phenomic and genomic characterization uncovers novel biology.</title>
        <authorList>
            <person name="Wiegand S."/>
            <person name="Jogler M."/>
            <person name="Boedeker C."/>
            <person name="Pinto D."/>
            <person name="Vollmers J."/>
            <person name="Rivas-Marin E."/>
            <person name="Kohn T."/>
            <person name="Peeters S.H."/>
            <person name="Heuer A."/>
            <person name="Rast P."/>
            <person name="Oberbeckmann S."/>
            <person name="Bunk B."/>
            <person name="Jeske O."/>
            <person name="Meyerdierks A."/>
            <person name="Storesund J.E."/>
            <person name="Kallscheuer N."/>
            <person name="Luecker S."/>
            <person name="Lage O.M."/>
            <person name="Pohl T."/>
            <person name="Merkel B.J."/>
            <person name="Hornburger P."/>
            <person name="Mueller R.-W."/>
            <person name="Bruemmer F."/>
            <person name="Labrenz M."/>
            <person name="Spormann A.M."/>
            <person name="Op den Camp H."/>
            <person name="Overmann J."/>
            <person name="Amann R."/>
            <person name="Jetten M.S.M."/>
            <person name="Mascher T."/>
            <person name="Medema M.H."/>
            <person name="Devos D.P."/>
            <person name="Kaster A.-K."/>
            <person name="Ovreas L."/>
            <person name="Rohde M."/>
            <person name="Galperin M.Y."/>
            <person name="Jogler C."/>
        </authorList>
    </citation>
    <scope>NUCLEOTIDE SEQUENCE [LARGE SCALE GENOMIC DNA]</scope>
    <source>
        <strain evidence="2 3">K22_7</strain>
    </source>
</reference>
<feature type="transmembrane region" description="Helical" evidence="1">
    <location>
        <begin position="54"/>
        <end position="72"/>
    </location>
</feature>
<proteinExistence type="predicted"/>
<gene>
    <name evidence="2" type="ORF">K227x_24870</name>
</gene>
<keyword evidence="1" id="KW-0812">Transmembrane</keyword>
<keyword evidence="1" id="KW-0472">Membrane</keyword>
<dbReference type="EMBL" id="CP036525">
    <property type="protein sequence ID" value="QDT04099.1"/>
    <property type="molecule type" value="Genomic_DNA"/>
</dbReference>
<keyword evidence="1" id="KW-1133">Transmembrane helix</keyword>
<organism evidence="2 3">
    <name type="scientific">Rubripirellula lacrimiformis</name>
    <dbReference type="NCBI Taxonomy" id="1930273"/>
    <lineage>
        <taxon>Bacteria</taxon>
        <taxon>Pseudomonadati</taxon>
        <taxon>Planctomycetota</taxon>
        <taxon>Planctomycetia</taxon>
        <taxon>Pirellulales</taxon>
        <taxon>Pirellulaceae</taxon>
        <taxon>Rubripirellula</taxon>
    </lineage>
</organism>
<dbReference type="OrthoDB" id="9817182at2"/>
<evidence type="ECO:0000256" key="1">
    <source>
        <dbReference type="SAM" id="Phobius"/>
    </source>
</evidence>
<evidence type="ECO:0000313" key="2">
    <source>
        <dbReference type="EMBL" id="QDT04099.1"/>
    </source>
</evidence>